<feature type="region of interest" description="Disordered" evidence="1">
    <location>
        <begin position="577"/>
        <end position="602"/>
    </location>
</feature>
<feature type="compositionally biased region" description="Polar residues" evidence="1">
    <location>
        <begin position="587"/>
        <end position="602"/>
    </location>
</feature>
<reference evidence="2 3" key="1">
    <citation type="submission" date="2014-06" db="EMBL/GenBank/DDBJ databases">
        <title>Whole Genome Sequences of Three Symbiotic Endozoicomonas Bacteria.</title>
        <authorList>
            <person name="Neave M.J."/>
            <person name="Apprill A."/>
            <person name="Voolstra C.R."/>
        </authorList>
    </citation>
    <scope>NUCLEOTIDE SEQUENCE [LARGE SCALE GENOMIC DNA]</scope>
    <source>
        <strain evidence="2 3">DSM 25634</strain>
    </source>
</reference>
<dbReference type="Gene3D" id="3.40.50.410">
    <property type="entry name" value="von Willebrand factor, type A domain"/>
    <property type="match status" value="2"/>
</dbReference>
<dbReference type="EMBL" id="JOKH01000007">
    <property type="protein sequence ID" value="KEQ15010.1"/>
    <property type="molecule type" value="Genomic_DNA"/>
</dbReference>
<evidence type="ECO:0008006" key="4">
    <source>
        <dbReference type="Google" id="ProtNLM"/>
    </source>
</evidence>
<dbReference type="Proteomes" id="UP000028073">
    <property type="component" value="Unassembled WGS sequence"/>
</dbReference>
<dbReference type="eggNOG" id="COG3419">
    <property type="taxonomic scope" value="Bacteria"/>
</dbReference>
<dbReference type="InterPro" id="IPR036465">
    <property type="entry name" value="vWFA_dom_sf"/>
</dbReference>
<protein>
    <recommendedName>
        <fullName evidence="4">PilC beta-propeller domain-containing protein</fullName>
    </recommendedName>
</protein>
<feature type="region of interest" description="Disordered" evidence="1">
    <location>
        <begin position="400"/>
        <end position="432"/>
    </location>
</feature>
<evidence type="ECO:0000256" key="1">
    <source>
        <dbReference type="SAM" id="MobiDB-lite"/>
    </source>
</evidence>
<name>A0A081N987_9GAMM</name>
<comment type="caution">
    <text evidence="2">The sequence shown here is derived from an EMBL/GenBank/DDBJ whole genome shotgun (WGS) entry which is preliminary data.</text>
</comment>
<keyword evidence="3" id="KW-1185">Reference proteome</keyword>
<dbReference type="eggNOG" id="COG2304">
    <property type="taxonomic scope" value="Bacteria"/>
</dbReference>
<dbReference type="STRING" id="1137799.GZ78_24305"/>
<sequence length="1703" mass="186340">MLISDQDYKKMRIKDSLTALLTSSLLTSSTLNWADDTDIFLNSANSSSTIKPNVLFLLDNSGSMGWDISDGSQDRIDVLKESFQRVIDSSTGINVGLQRYWDNNSLSDDSDGLYHPVMDIDLPLTGEVLSAPAINSGTDDVTQTHTGTMDLDSDSLTIGEKNIFKIGPIMRGNQHNVSANQRDNGNAWITDSHLRFGREQHGSYTTGLIFNNLDIPSNANIIDARITLTPWGSYDLLYTPLNLKIRADSQANPPFFGTSSNTPRGRSKTSNEVTWRTDTHPVSNYSKTMTPNLSSIVQEVIDSVNFNTDRIAFIFDNINSNDYDDAHDTDQSKQPTFSLTYSLNQPEDDKVLGLRFEEVDIPQGAIVTNARIRFFSKGGNNNNLKMTIQAEDSINPPTFTSTTSNISTRSLTSPPVTWDSTPWPSYNPGTNTPPEAVYSADIKDILQSITDKQNWCGGNPMAFVIKAATGENGFREAFSSEGDSLYKPTLELDYQYNPSMPGTGCMKRRFSTSIEKSENDAQKDENKTKRNRNSLELSNEAIGLRFNNIPLNQGATILEAFLEFTASDNSSNNETVTIHGEDIDNSPAFTSDSSSITGRTKTSNSTSWVIDSNWQSNRLYRSTDVKDIVQEIVSRSGWSVGNQMSFILNSAGSPTSGRKVYSFNGSQGNAPRLYIRVGNSGYNDSTQIRVRDRVKSYVNSLRPDSGTPTVDRLLTAAKYFQGSNSPIEESCQTNHLVLLSDGDPTGLSTSTRNFINNSVPGSPCSDNDDDLDCGQALSGWMLDTDFKSNVAGDNKLILHTIGFDLGDCTNGVINEDEDSDTCIFLKTLANPKEKANPEGTFSSASNTAELLKAFKNIIESAKSSESSFTSPGVAANQYNNSTHLSQLYYSIFKPSPSDRWQGNIKRYTISTDPAGIFDAKDPSEDAVDPETGFFKDTARSFWGDSSAPADGKSVDKGGAADNLPDSSARKLFTFIGSNPAGQPVALNDSTYKIIRGNSQLTPAAMGLDATNTERRNQLIDWIRDPGTKLGDPLHSVPALATYKCTATFTTSNALSCDEDDQELVLFVGTNDGFLHAINSRTGIEEFSFMPQEMLQNLDKLNTNDTTDRSSGEVRPYGLDGSVTLWTNDKNRNGVLFGGADTLDVDSDDNIYEELSRTDANTDEFVYAYIGMRRGGRNYYAIDATDLSNPKVLWYIKGGEGDFMRLGQTWSKPVKTKIKIGVDSNTDDNIDDSIKDVLIFTGGYDPSEDTANIYQQSGMGNAIYIVDAKTGAIIWSASSPSISDSLHEFDTQDLATWGVQAWNPQQTYVPVVGSDDTDCGPNILRNKPQCVLKGGLVYKASHELTGGGTNPEPGTSSSWELVGRNGDQAVDNRTHNLTLNKMNYSTPGSVRVIDLEGDGLADQMFFADTGGQVWRLFINNCKSSISSECAAPSMNNLTNLVWPSDSNGNGEWDNDEGVVASLGYRSHWGSSQILANARKFFVEPDISAFRMNGKRYIAIAIGSGTRPDPLGRVNNTVVDRFYMMAMPTLYNPSVDSSNVNQKEVPDHTLIHHDNSKLSNVTNTLDVSDVFGSQSANWEKGWFFDLSPGEKVMTESTTYNEIIFFNTYLPSTGYSNSCTPAVGTGRAYSVALRNANPVREIEDDVPTFITEDGKRYGELANTGIPSKTTIILPNGKNGVICVGAECIKGGTIGGTGNQSYWRQIK</sequence>
<evidence type="ECO:0000313" key="2">
    <source>
        <dbReference type="EMBL" id="KEQ15010.1"/>
    </source>
</evidence>
<organism evidence="2 3">
    <name type="scientific">Endozoicomonas numazuensis</name>
    <dbReference type="NCBI Taxonomy" id="1137799"/>
    <lineage>
        <taxon>Bacteria</taxon>
        <taxon>Pseudomonadati</taxon>
        <taxon>Pseudomonadota</taxon>
        <taxon>Gammaproteobacteria</taxon>
        <taxon>Oceanospirillales</taxon>
        <taxon>Endozoicomonadaceae</taxon>
        <taxon>Endozoicomonas</taxon>
    </lineage>
</organism>
<dbReference type="SUPFAM" id="SSF53300">
    <property type="entry name" value="vWA-like"/>
    <property type="match status" value="1"/>
</dbReference>
<proteinExistence type="predicted"/>
<accession>A0A081N987</accession>
<feature type="region of interest" description="Disordered" evidence="1">
    <location>
        <begin position="254"/>
        <end position="273"/>
    </location>
</feature>
<gene>
    <name evidence="2" type="ORF">GZ78_24305</name>
</gene>
<evidence type="ECO:0000313" key="3">
    <source>
        <dbReference type="Proteomes" id="UP000028073"/>
    </source>
</evidence>